<evidence type="ECO:0000256" key="10">
    <source>
        <dbReference type="ARBA" id="ARBA00023163"/>
    </source>
</evidence>
<sequence length="141" mass="16714">MSNNLKLLMDALRNEGMRYTKQRKIVWDEICQNKDHRDAEEIYLNINKTGRNVSRATVYRTIDVLVKNNLVRQLELGDGRKRFENKLDKTHHDHIVCLSCGDIQEFVDDLIETQQDKIAKKYNFKIVRHIHQLFGLCKNCK</sequence>
<keyword evidence="8" id="KW-0805">Transcription regulation</keyword>
<dbReference type="EMBL" id="UINC01002118">
    <property type="protein sequence ID" value="SUZ93101.1"/>
    <property type="molecule type" value="Genomic_DNA"/>
</dbReference>
<evidence type="ECO:0000256" key="6">
    <source>
        <dbReference type="ARBA" id="ARBA00022723"/>
    </source>
</evidence>
<keyword evidence="5" id="KW-0678">Repressor</keyword>
<keyword evidence="10" id="KW-0804">Transcription</keyword>
<reference evidence="11" key="1">
    <citation type="submission" date="2018-05" db="EMBL/GenBank/DDBJ databases">
        <authorList>
            <person name="Lanie J.A."/>
            <person name="Ng W.-L."/>
            <person name="Kazmierczak K.M."/>
            <person name="Andrzejewski T.M."/>
            <person name="Davidsen T.M."/>
            <person name="Wayne K.J."/>
            <person name="Tettelin H."/>
            <person name="Glass J.I."/>
            <person name="Rusch D."/>
            <person name="Podicherti R."/>
            <person name="Tsui H.-C.T."/>
            <person name="Winkler M.E."/>
        </authorList>
    </citation>
    <scope>NUCLEOTIDE SEQUENCE</scope>
</reference>
<dbReference type="SUPFAM" id="SSF46785">
    <property type="entry name" value="Winged helix' DNA-binding domain"/>
    <property type="match status" value="1"/>
</dbReference>
<accession>A0A381RPK5</accession>
<evidence type="ECO:0000256" key="7">
    <source>
        <dbReference type="ARBA" id="ARBA00022833"/>
    </source>
</evidence>
<evidence type="ECO:0000256" key="3">
    <source>
        <dbReference type="ARBA" id="ARBA00011738"/>
    </source>
</evidence>
<keyword evidence="4" id="KW-0963">Cytoplasm</keyword>
<dbReference type="PANTHER" id="PTHR33202:SF2">
    <property type="entry name" value="FERRIC UPTAKE REGULATION PROTEIN"/>
    <property type="match status" value="1"/>
</dbReference>
<keyword evidence="7" id="KW-0862">Zinc</keyword>
<dbReference type="GO" id="GO:0000976">
    <property type="term" value="F:transcription cis-regulatory region binding"/>
    <property type="evidence" value="ECO:0007669"/>
    <property type="project" value="TreeGrafter"/>
</dbReference>
<dbReference type="CDD" id="cd07153">
    <property type="entry name" value="Fur_like"/>
    <property type="match status" value="1"/>
</dbReference>
<comment type="similarity">
    <text evidence="2">Belongs to the Fur family.</text>
</comment>
<name>A0A381RPK5_9ZZZZ</name>
<dbReference type="GO" id="GO:1900376">
    <property type="term" value="P:regulation of secondary metabolite biosynthetic process"/>
    <property type="evidence" value="ECO:0007669"/>
    <property type="project" value="TreeGrafter"/>
</dbReference>
<dbReference type="InterPro" id="IPR036388">
    <property type="entry name" value="WH-like_DNA-bd_sf"/>
</dbReference>
<proteinExistence type="inferred from homology"/>
<evidence type="ECO:0000256" key="5">
    <source>
        <dbReference type="ARBA" id="ARBA00022491"/>
    </source>
</evidence>
<dbReference type="GO" id="GO:0045892">
    <property type="term" value="P:negative regulation of DNA-templated transcription"/>
    <property type="evidence" value="ECO:0007669"/>
    <property type="project" value="TreeGrafter"/>
</dbReference>
<dbReference type="PANTHER" id="PTHR33202">
    <property type="entry name" value="ZINC UPTAKE REGULATION PROTEIN"/>
    <property type="match status" value="1"/>
</dbReference>
<keyword evidence="9" id="KW-0238">DNA-binding</keyword>
<evidence type="ECO:0000256" key="8">
    <source>
        <dbReference type="ARBA" id="ARBA00023015"/>
    </source>
</evidence>
<dbReference type="InterPro" id="IPR043135">
    <property type="entry name" value="Fur_C"/>
</dbReference>
<dbReference type="Gene3D" id="3.30.1490.190">
    <property type="match status" value="1"/>
</dbReference>
<evidence type="ECO:0008006" key="12">
    <source>
        <dbReference type="Google" id="ProtNLM"/>
    </source>
</evidence>
<evidence type="ECO:0000256" key="9">
    <source>
        <dbReference type="ARBA" id="ARBA00023125"/>
    </source>
</evidence>
<evidence type="ECO:0000256" key="2">
    <source>
        <dbReference type="ARBA" id="ARBA00007957"/>
    </source>
</evidence>
<dbReference type="AlphaFoldDB" id="A0A381RPK5"/>
<dbReference type="GO" id="GO:0003700">
    <property type="term" value="F:DNA-binding transcription factor activity"/>
    <property type="evidence" value="ECO:0007669"/>
    <property type="project" value="InterPro"/>
</dbReference>
<dbReference type="GO" id="GO:0005829">
    <property type="term" value="C:cytosol"/>
    <property type="evidence" value="ECO:0007669"/>
    <property type="project" value="TreeGrafter"/>
</dbReference>
<comment type="subunit">
    <text evidence="3">Homodimer.</text>
</comment>
<protein>
    <recommendedName>
        <fullName evidence="12">Ferric uptake regulation protein</fullName>
    </recommendedName>
</protein>
<keyword evidence="6" id="KW-0479">Metal-binding</keyword>
<dbReference type="Pfam" id="PF01475">
    <property type="entry name" value="FUR"/>
    <property type="match status" value="1"/>
</dbReference>
<dbReference type="GO" id="GO:0008270">
    <property type="term" value="F:zinc ion binding"/>
    <property type="evidence" value="ECO:0007669"/>
    <property type="project" value="TreeGrafter"/>
</dbReference>
<gene>
    <name evidence="11" type="ORF">METZ01_LOCUS45955</name>
</gene>
<dbReference type="InterPro" id="IPR002481">
    <property type="entry name" value="FUR"/>
</dbReference>
<evidence type="ECO:0000313" key="11">
    <source>
        <dbReference type="EMBL" id="SUZ93101.1"/>
    </source>
</evidence>
<dbReference type="InterPro" id="IPR036390">
    <property type="entry name" value="WH_DNA-bd_sf"/>
</dbReference>
<dbReference type="Gene3D" id="1.10.10.10">
    <property type="entry name" value="Winged helix-like DNA-binding domain superfamily/Winged helix DNA-binding domain"/>
    <property type="match status" value="1"/>
</dbReference>
<organism evidence="11">
    <name type="scientific">marine metagenome</name>
    <dbReference type="NCBI Taxonomy" id="408172"/>
    <lineage>
        <taxon>unclassified sequences</taxon>
        <taxon>metagenomes</taxon>
        <taxon>ecological metagenomes</taxon>
    </lineage>
</organism>
<comment type="subcellular location">
    <subcellularLocation>
        <location evidence="1">Cytoplasm</location>
    </subcellularLocation>
</comment>
<evidence type="ECO:0000256" key="4">
    <source>
        <dbReference type="ARBA" id="ARBA00022490"/>
    </source>
</evidence>
<evidence type="ECO:0000256" key="1">
    <source>
        <dbReference type="ARBA" id="ARBA00004496"/>
    </source>
</evidence>